<keyword evidence="8" id="KW-1185">Reference proteome</keyword>
<dbReference type="InterPro" id="IPR009057">
    <property type="entry name" value="Homeodomain-like_sf"/>
</dbReference>
<evidence type="ECO:0000256" key="5">
    <source>
        <dbReference type="SAM" id="MobiDB-lite"/>
    </source>
</evidence>
<evidence type="ECO:0000256" key="2">
    <source>
        <dbReference type="ARBA" id="ARBA00023125"/>
    </source>
</evidence>
<dbReference type="InterPro" id="IPR036271">
    <property type="entry name" value="Tet_transcr_reg_TetR-rel_C_sf"/>
</dbReference>
<evidence type="ECO:0000313" key="7">
    <source>
        <dbReference type="EMBL" id="GGM97883.1"/>
    </source>
</evidence>
<evidence type="ECO:0000313" key="8">
    <source>
        <dbReference type="Proteomes" id="UP000653411"/>
    </source>
</evidence>
<feature type="compositionally biased region" description="Low complexity" evidence="5">
    <location>
        <begin position="1"/>
        <end position="16"/>
    </location>
</feature>
<dbReference type="Gene3D" id="1.10.357.10">
    <property type="entry name" value="Tetracycline Repressor, domain 2"/>
    <property type="match status" value="1"/>
</dbReference>
<dbReference type="PANTHER" id="PTHR30055:SF234">
    <property type="entry name" value="HTH-TYPE TRANSCRIPTIONAL REGULATOR BETI"/>
    <property type="match status" value="1"/>
</dbReference>
<dbReference type="PANTHER" id="PTHR30055">
    <property type="entry name" value="HTH-TYPE TRANSCRIPTIONAL REGULATOR RUTR"/>
    <property type="match status" value="1"/>
</dbReference>
<proteinExistence type="predicted"/>
<dbReference type="Gene3D" id="1.10.10.60">
    <property type="entry name" value="Homeodomain-like"/>
    <property type="match status" value="1"/>
</dbReference>
<dbReference type="PRINTS" id="PR00455">
    <property type="entry name" value="HTHTETR"/>
</dbReference>
<dbReference type="GO" id="GO:0003700">
    <property type="term" value="F:DNA-binding transcription factor activity"/>
    <property type="evidence" value="ECO:0007669"/>
    <property type="project" value="TreeGrafter"/>
</dbReference>
<sequence length="231" mass="26140">MVATTGPTGDTSGGPRARQRAEARARLLRAAKEVFEEKGFLDVRVADIAGRAGVSHGLFYHYFDSKAEIFRELATMVDRELTDTIDVMLDRSSGATPYERLRKSIRVHFERYRDEARMMAVIEEVSRYDDGVRAARETLHAAEIERVVKAIRQLQERGMADQRLDPRVAAVAIEALTWNFAERWLVRGELDCDFDDCVDQFFVMLTNTLQIKEGSGPNDGQAPREASRRTG</sequence>
<dbReference type="InterPro" id="IPR050109">
    <property type="entry name" value="HTH-type_TetR-like_transc_reg"/>
</dbReference>
<evidence type="ECO:0000256" key="3">
    <source>
        <dbReference type="ARBA" id="ARBA00023163"/>
    </source>
</evidence>
<reference evidence="7" key="1">
    <citation type="journal article" date="2014" name="Int. J. Syst. Evol. Microbiol.">
        <title>Complete genome sequence of Corynebacterium casei LMG S-19264T (=DSM 44701T), isolated from a smear-ripened cheese.</title>
        <authorList>
            <consortium name="US DOE Joint Genome Institute (JGI-PGF)"/>
            <person name="Walter F."/>
            <person name="Albersmeier A."/>
            <person name="Kalinowski J."/>
            <person name="Ruckert C."/>
        </authorList>
    </citation>
    <scope>NUCLEOTIDE SEQUENCE</scope>
    <source>
        <strain evidence="7">CGMCC 4.7110</strain>
    </source>
</reference>
<evidence type="ECO:0000256" key="4">
    <source>
        <dbReference type="PROSITE-ProRule" id="PRU00335"/>
    </source>
</evidence>
<evidence type="ECO:0000256" key="1">
    <source>
        <dbReference type="ARBA" id="ARBA00023015"/>
    </source>
</evidence>
<dbReference type="RefSeq" id="WP_189262098.1">
    <property type="nucleotide sequence ID" value="NZ_BMML01000003.1"/>
</dbReference>
<feature type="region of interest" description="Disordered" evidence="5">
    <location>
        <begin position="212"/>
        <end position="231"/>
    </location>
</feature>
<feature type="domain" description="HTH tetR-type" evidence="6">
    <location>
        <begin position="21"/>
        <end position="81"/>
    </location>
</feature>
<dbReference type="Proteomes" id="UP000653411">
    <property type="component" value="Unassembled WGS sequence"/>
</dbReference>
<dbReference type="InterPro" id="IPR001647">
    <property type="entry name" value="HTH_TetR"/>
</dbReference>
<keyword evidence="3" id="KW-0804">Transcription</keyword>
<keyword evidence="1" id="KW-0805">Transcription regulation</keyword>
<dbReference type="GO" id="GO:0000976">
    <property type="term" value="F:transcription cis-regulatory region binding"/>
    <property type="evidence" value="ECO:0007669"/>
    <property type="project" value="TreeGrafter"/>
</dbReference>
<evidence type="ECO:0000259" key="6">
    <source>
        <dbReference type="PROSITE" id="PS50977"/>
    </source>
</evidence>
<dbReference type="Pfam" id="PF00440">
    <property type="entry name" value="TetR_N"/>
    <property type="match status" value="1"/>
</dbReference>
<feature type="DNA-binding region" description="H-T-H motif" evidence="4">
    <location>
        <begin position="44"/>
        <end position="63"/>
    </location>
</feature>
<gene>
    <name evidence="7" type="ORF">GCM10011578_018490</name>
</gene>
<dbReference type="SUPFAM" id="SSF48498">
    <property type="entry name" value="Tetracyclin repressor-like, C-terminal domain"/>
    <property type="match status" value="1"/>
</dbReference>
<dbReference type="PROSITE" id="PS50977">
    <property type="entry name" value="HTH_TETR_2"/>
    <property type="match status" value="1"/>
</dbReference>
<feature type="region of interest" description="Disordered" evidence="5">
    <location>
        <begin position="1"/>
        <end position="22"/>
    </location>
</feature>
<accession>A0A917X9N7</accession>
<dbReference type="EMBL" id="BMML01000003">
    <property type="protein sequence ID" value="GGM97883.1"/>
    <property type="molecule type" value="Genomic_DNA"/>
</dbReference>
<reference evidence="7" key="2">
    <citation type="submission" date="2020-09" db="EMBL/GenBank/DDBJ databases">
        <authorList>
            <person name="Sun Q."/>
            <person name="Zhou Y."/>
        </authorList>
    </citation>
    <scope>NUCLEOTIDE SEQUENCE</scope>
    <source>
        <strain evidence="7">CGMCC 4.7110</strain>
    </source>
</reference>
<dbReference type="SUPFAM" id="SSF46689">
    <property type="entry name" value="Homeodomain-like"/>
    <property type="match status" value="1"/>
</dbReference>
<dbReference type="AlphaFoldDB" id="A0A917X9N7"/>
<organism evidence="7 8">
    <name type="scientific">Streptomyces fuscichromogenes</name>
    <dbReference type="NCBI Taxonomy" id="1324013"/>
    <lineage>
        <taxon>Bacteria</taxon>
        <taxon>Bacillati</taxon>
        <taxon>Actinomycetota</taxon>
        <taxon>Actinomycetes</taxon>
        <taxon>Kitasatosporales</taxon>
        <taxon>Streptomycetaceae</taxon>
        <taxon>Streptomyces</taxon>
    </lineage>
</organism>
<protein>
    <recommendedName>
        <fullName evidence="6">HTH tetR-type domain-containing protein</fullName>
    </recommendedName>
</protein>
<keyword evidence="2 4" id="KW-0238">DNA-binding</keyword>
<name>A0A917X9N7_9ACTN</name>
<comment type="caution">
    <text evidence="7">The sequence shown here is derived from an EMBL/GenBank/DDBJ whole genome shotgun (WGS) entry which is preliminary data.</text>
</comment>